<keyword evidence="3 11" id="KW-0328">Glycosyltransferase</keyword>
<keyword evidence="2" id="KW-1003">Cell membrane</keyword>
<dbReference type="GO" id="GO:0006493">
    <property type="term" value="P:protein O-linked glycosylation"/>
    <property type="evidence" value="ECO:0007669"/>
    <property type="project" value="InterPro"/>
</dbReference>
<protein>
    <submittedName>
        <fullName evidence="11">Dolichyl-phosphate-mannose-protein mannosyltransferase</fullName>
    </submittedName>
</protein>
<gene>
    <name evidence="11" type="ORF">Spb1_32400</name>
</gene>
<evidence type="ECO:0000256" key="1">
    <source>
        <dbReference type="ARBA" id="ARBA00004651"/>
    </source>
</evidence>
<feature type="transmembrane region" description="Helical" evidence="9">
    <location>
        <begin position="54"/>
        <end position="71"/>
    </location>
</feature>
<feature type="compositionally biased region" description="Basic and acidic residues" evidence="8">
    <location>
        <begin position="31"/>
        <end position="41"/>
    </location>
</feature>
<keyword evidence="7 9" id="KW-0472">Membrane</keyword>
<evidence type="ECO:0000256" key="3">
    <source>
        <dbReference type="ARBA" id="ARBA00022676"/>
    </source>
</evidence>
<comment type="subcellular location">
    <subcellularLocation>
        <location evidence="1">Cell membrane</location>
        <topology evidence="1">Multi-pass membrane protein</topology>
    </subcellularLocation>
</comment>
<feature type="transmembrane region" description="Helical" evidence="9">
    <location>
        <begin position="341"/>
        <end position="366"/>
    </location>
</feature>
<feature type="transmembrane region" description="Helical" evidence="9">
    <location>
        <begin position="159"/>
        <end position="182"/>
    </location>
</feature>
<reference evidence="11 12" key="1">
    <citation type="submission" date="2019-02" db="EMBL/GenBank/DDBJ databases">
        <title>Deep-cultivation of Planctomycetes and their phenomic and genomic characterization uncovers novel biology.</title>
        <authorList>
            <person name="Wiegand S."/>
            <person name="Jogler M."/>
            <person name="Boedeker C."/>
            <person name="Pinto D."/>
            <person name="Vollmers J."/>
            <person name="Rivas-Marin E."/>
            <person name="Kohn T."/>
            <person name="Peeters S.H."/>
            <person name="Heuer A."/>
            <person name="Rast P."/>
            <person name="Oberbeckmann S."/>
            <person name="Bunk B."/>
            <person name="Jeske O."/>
            <person name="Meyerdierks A."/>
            <person name="Storesund J.E."/>
            <person name="Kallscheuer N."/>
            <person name="Luecker S."/>
            <person name="Lage O.M."/>
            <person name="Pohl T."/>
            <person name="Merkel B.J."/>
            <person name="Hornburger P."/>
            <person name="Mueller R.-W."/>
            <person name="Bruemmer F."/>
            <person name="Labrenz M."/>
            <person name="Spormann A.M."/>
            <person name="Op den Camp H."/>
            <person name="Overmann J."/>
            <person name="Amann R."/>
            <person name="Jetten M.S.M."/>
            <person name="Mascher T."/>
            <person name="Medema M.H."/>
            <person name="Devos D.P."/>
            <person name="Kaster A.-K."/>
            <person name="Ovreas L."/>
            <person name="Rohde M."/>
            <person name="Galperin M.Y."/>
            <person name="Jogler C."/>
        </authorList>
    </citation>
    <scope>NUCLEOTIDE SEQUENCE [LARGE SCALE GENOMIC DNA]</scope>
    <source>
        <strain evidence="11 12">Spb1</strain>
    </source>
</reference>
<dbReference type="AlphaFoldDB" id="A0A518GRS0"/>
<dbReference type="OrthoDB" id="224989at2"/>
<dbReference type="RefSeq" id="WP_145301957.1">
    <property type="nucleotide sequence ID" value="NZ_CP036299.1"/>
</dbReference>
<dbReference type="InterPro" id="IPR050297">
    <property type="entry name" value="LipidA_mod_glycosyltrf_83"/>
</dbReference>
<feature type="domain" description="ArnT-like N-terminal" evidence="10">
    <location>
        <begin position="157"/>
        <end position="296"/>
    </location>
</feature>
<evidence type="ECO:0000256" key="2">
    <source>
        <dbReference type="ARBA" id="ARBA00022475"/>
    </source>
</evidence>
<dbReference type="EMBL" id="CP036299">
    <property type="protein sequence ID" value="QDV31296.1"/>
    <property type="molecule type" value="Genomic_DNA"/>
</dbReference>
<dbReference type="GO" id="GO:0005886">
    <property type="term" value="C:plasma membrane"/>
    <property type="evidence" value="ECO:0007669"/>
    <property type="project" value="UniProtKB-SubCell"/>
</dbReference>
<feature type="transmembrane region" description="Helical" evidence="9">
    <location>
        <begin position="243"/>
        <end position="269"/>
    </location>
</feature>
<organism evidence="11 12">
    <name type="scientific">Planctopirus ephydatiae</name>
    <dbReference type="NCBI Taxonomy" id="2528019"/>
    <lineage>
        <taxon>Bacteria</taxon>
        <taxon>Pseudomonadati</taxon>
        <taxon>Planctomycetota</taxon>
        <taxon>Planctomycetia</taxon>
        <taxon>Planctomycetales</taxon>
        <taxon>Planctomycetaceae</taxon>
        <taxon>Planctopirus</taxon>
    </lineage>
</organism>
<dbReference type="KEGG" id="peh:Spb1_32400"/>
<dbReference type="PANTHER" id="PTHR33908">
    <property type="entry name" value="MANNOSYLTRANSFERASE YKCB-RELATED"/>
    <property type="match status" value="1"/>
</dbReference>
<evidence type="ECO:0000256" key="9">
    <source>
        <dbReference type="SAM" id="Phobius"/>
    </source>
</evidence>
<dbReference type="PANTHER" id="PTHR33908:SF11">
    <property type="entry name" value="MEMBRANE PROTEIN"/>
    <property type="match status" value="1"/>
</dbReference>
<feature type="transmembrane region" description="Helical" evidence="9">
    <location>
        <begin position="188"/>
        <end position="206"/>
    </location>
</feature>
<evidence type="ECO:0000256" key="4">
    <source>
        <dbReference type="ARBA" id="ARBA00022679"/>
    </source>
</evidence>
<sequence>MASNKHHGNKERRQKAAAMASASVEAQPVDSETKPRAGEEICRSDDSSWRGLRWFWPIVGGLLLVQAFLAVDCARRWSPTHDEYWHLPIGVFYWQTADWRVDPINPPLVRMWASLPLVLGGVGLELPEKSGWPDRVPMAEEVGDAFHDQHAESYRQHFFVARLMMIPLGTMAGLLLVIWARLWFGQSAGLLAAMLWVTCPTVLAHSSLVTHDLPATLGAFATVAACVYWQSRPTWKRACLWGIVLGLALLTKLTVAFVLPVCVGVWVILPKSAVNAKRMEIVWQILAGLFMTWLVLSLQFLTVGGLPAPYLAEWEALREVLAVKHPVFLHGEWNSEGFRSYYLWAFIWKLPLAMLVCLMLAMAHVVRKSRIVGEGEGKNLLWRRNLLLMTGVAVFVVPASLSGNQLGIRYVLPAFPFLMLFAAQAAGWWEKISPQWMNVVGVILIVSMPLSLRGHPDHLAYFNLLAGGSEGGIHRLSDSNLDWGQDLYLLQEYLDANEIELSTLAYFGSVRPWKIGLTQNAPAAYTPAPGWHAVSANYVQGRPHVLRLPDGSYRAVNLDEFGYFRFFEPKERIGGSMFLYQLSEEDVERYVQVRERLRGS</sequence>
<dbReference type="InterPro" id="IPR003342">
    <property type="entry name" value="ArnT-like_N"/>
</dbReference>
<feature type="compositionally biased region" description="Basic residues" evidence="8">
    <location>
        <begin position="1"/>
        <end position="15"/>
    </location>
</feature>
<evidence type="ECO:0000259" key="10">
    <source>
        <dbReference type="Pfam" id="PF02366"/>
    </source>
</evidence>
<feature type="compositionally biased region" description="Low complexity" evidence="8">
    <location>
        <begin position="16"/>
        <end position="26"/>
    </location>
</feature>
<dbReference type="GO" id="GO:0000030">
    <property type="term" value="F:mannosyltransferase activity"/>
    <property type="evidence" value="ECO:0007669"/>
    <property type="project" value="InterPro"/>
</dbReference>
<keyword evidence="12" id="KW-1185">Reference proteome</keyword>
<evidence type="ECO:0000256" key="7">
    <source>
        <dbReference type="ARBA" id="ARBA00023136"/>
    </source>
</evidence>
<evidence type="ECO:0000313" key="11">
    <source>
        <dbReference type="EMBL" id="QDV31296.1"/>
    </source>
</evidence>
<evidence type="ECO:0000256" key="6">
    <source>
        <dbReference type="ARBA" id="ARBA00022989"/>
    </source>
</evidence>
<feature type="region of interest" description="Disordered" evidence="8">
    <location>
        <begin position="1"/>
        <end position="41"/>
    </location>
</feature>
<keyword evidence="6 9" id="KW-1133">Transmembrane helix</keyword>
<dbReference type="Proteomes" id="UP000315349">
    <property type="component" value="Chromosome"/>
</dbReference>
<dbReference type="GO" id="GO:0009103">
    <property type="term" value="P:lipopolysaccharide biosynthetic process"/>
    <property type="evidence" value="ECO:0007669"/>
    <property type="project" value="UniProtKB-ARBA"/>
</dbReference>
<feature type="transmembrane region" description="Helical" evidence="9">
    <location>
        <begin position="386"/>
        <end position="404"/>
    </location>
</feature>
<name>A0A518GRS0_9PLAN</name>
<keyword evidence="5 9" id="KW-0812">Transmembrane</keyword>
<proteinExistence type="predicted"/>
<dbReference type="Pfam" id="PF02366">
    <property type="entry name" value="PMT"/>
    <property type="match status" value="1"/>
</dbReference>
<evidence type="ECO:0000256" key="5">
    <source>
        <dbReference type="ARBA" id="ARBA00022692"/>
    </source>
</evidence>
<accession>A0A518GRS0</accession>
<keyword evidence="4 11" id="KW-0808">Transferase</keyword>
<dbReference type="GO" id="GO:0016763">
    <property type="term" value="F:pentosyltransferase activity"/>
    <property type="evidence" value="ECO:0007669"/>
    <property type="project" value="TreeGrafter"/>
</dbReference>
<feature type="transmembrane region" description="Helical" evidence="9">
    <location>
        <begin position="213"/>
        <end position="231"/>
    </location>
</feature>
<evidence type="ECO:0000313" key="12">
    <source>
        <dbReference type="Proteomes" id="UP000315349"/>
    </source>
</evidence>
<feature type="transmembrane region" description="Helical" evidence="9">
    <location>
        <begin position="281"/>
        <end position="301"/>
    </location>
</feature>
<evidence type="ECO:0000256" key="8">
    <source>
        <dbReference type="SAM" id="MobiDB-lite"/>
    </source>
</evidence>